<accession>A0A699J895</accession>
<proteinExistence type="predicted"/>
<gene>
    <name evidence="1" type="ORF">Tci_591212</name>
</gene>
<comment type="caution">
    <text evidence="1">The sequence shown here is derived from an EMBL/GenBank/DDBJ whole genome shotgun (WGS) entry which is preliminary data.</text>
</comment>
<reference evidence="1" key="1">
    <citation type="journal article" date="2019" name="Sci. Rep.">
        <title>Draft genome of Tanacetum cinerariifolium, the natural source of mosquito coil.</title>
        <authorList>
            <person name="Yamashiro T."/>
            <person name="Shiraishi A."/>
            <person name="Satake H."/>
            <person name="Nakayama K."/>
        </authorList>
    </citation>
    <scope>NUCLEOTIDE SEQUENCE</scope>
</reference>
<name>A0A699J895_TANCI</name>
<protein>
    <submittedName>
        <fullName evidence="1">Uncharacterized protein</fullName>
    </submittedName>
</protein>
<dbReference type="AlphaFoldDB" id="A0A699J895"/>
<organism evidence="1">
    <name type="scientific">Tanacetum cinerariifolium</name>
    <name type="common">Dalmatian daisy</name>
    <name type="synonym">Chrysanthemum cinerariifolium</name>
    <dbReference type="NCBI Taxonomy" id="118510"/>
    <lineage>
        <taxon>Eukaryota</taxon>
        <taxon>Viridiplantae</taxon>
        <taxon>Streptophyta</taxon>
        <taxon>Embryophyta</taxon>
        <taxon>Tracheophyta</taxon>
        <taxon>Spermatophyta</taxon>
        <taxon>Magnoliopsida</taxon>
        <taxon>eudicotyledons</taxon>
        <taxon>Gunneridae</taxon>
        <taxon>Pentapetalae</taxon>
        <taxon>asterids</taxon>
        <taxon>campanulids</taxon>
        <taxon>Asterales</taxon>
        <taxon>Asteraceae</taxon>
        <taxon>Asteroideae</taxon>
        <taxon>Anthemideae</taxon>
        <taxon>Anthemidinae</taxon>
        <taxon>Tanacetum</taxon>
    </lineage>
</organism>
<evidence type="ECO:0000313" key="1">
    <source>
        <dbReference type="EMBL" id="GFA19240.1"/>
    </source>
</evidence>
<dbReference type="EMBL" id="BKCJ010383335">
    <property type="protein sequence ID" value="GFA19240.1"/>
    <property type="molecule type" value="Genomic_DNA"/>
</dbReference>
<feature type="non-terminal residue" evidence="1">
    <location>
        <position position="1"/>
    </location>
</feature>
<sequence length="151" mass="17653">FSKHDVYSTLKILNVVSVKVDKLHGYGYLEEIMVRRADRQLYKFKEGDFVNLHLNDIEDVFLLLGVQHKLFQLDGNEIVDLAVALHMFPRSLIIKRRVEDVQLGVESYHKKLNITKPPKDFLGISAKEQYTPSFDPPRVIYEDLSHQKRLM</sequence>